<dbReference type="RefSeq" id="WP_072717332.1">
    <property type="nucleotide sequence ID" value="NZ_LN889766.1"/>
</dbReference>
<evidence type="ECO:0000313" key="2">
    <source>
        <dbReference type="Proteomes" id="UP000184315"/>
    </source>
</evidence>
<evidence type="ECO:0000313" key="1">
    <source>
        <dbReference type="EMBL" id="CUR30272.1"/>
    </source>
</evidence>
<name>A0A1J1LCT4_9CYAN</name>
<sequence>MNEIKPFPRSRCQFLRHLRTAPTLDARLLTLDLGRIIQPEDIIIGASFSNGLVAWLLRNGEQVCMAQNQLSQYLEDLAEL</sequence>
<accession>A0A1J1LCT4</accession>
<protein>
    <submittedName>
        <fullName evidence="1">Uncharacterized protein</fullName>
    </submittedName>
</protein>
<dbReference type="Proteomes" id="UP000184315">
    <property type="component" value="Unassembled WGS sequence"/>
</dbReference>
<dbReference type="OrthoDB" id="462294at2"/>
<gene>
    <name evidence="1" type="ORF">PL9214100016</name>
</gene>
<proteinExistence type="predicted"/>
<dbReference type="AlphaFoldDB" id="A0A1J1LCT4"/>
<keyword evidence="2" id="KW-1185">Reference proteome</keyword>
<organism evidence="1 2">
    <name type="scientific">Planktothrix tepida PCC 9214</name>
    <dbReference type="NCBI Taxonomy" id="671072"/>
    <lineage>
        <taxon>Bacteria</taxon>
        <taxon>Bacillati</taxon>
        <taxon>Cyanobacteriota</taxon>
        <taxon>Cyanophyceae</taxon>
        <taxon>Oscillatoriophycideae</taxon>
        <taxon>Oscillatoriales</taxon>
        <taxon>Microcoleaceae</taxon>
        <taxon>Planktothrix</taxon>
    </lineage>
</organism>
<dbReference type="EMBL" id="CZDF01000002">
    <property type="protein sequence ID" value="CUR30272.1"/>
    <property type="molecule type" value="Genomic_DNA"/>
</dbReference>
<reference evidence="2" key="1">
    <citation type="submission" date="2015-10" db="EMBL/GenBank/DDBJ databases">
        <authorList>
            <person name="Regsiter A."/>
            <person name="william w."/>
        </authorList>
    </citation>
    <scope>NUCLEOTIDE SEQUENCE [LARGE SCALE GENOMIC DNA]</scope>
</reference>